<dbReference type="SUPFAM" id="SSF63817">
    <property type="entry name" value="Sortase"/>
    <property type="match status" value="1"/>
</dbReference>
<evidence type="ECO:0000256" key="1">
    <source>
        <dbReference type="ARBA" id="ARBA00022801"/>
    </source>
</evidence>
<organism evidence="5 6">
    <name type="scientific">Rothia dentocariosa</name>
    <dbReference type="NCBI Taxonomy" id="2047"/>
    <lineage>
        <taxon>Bacteria</taxon>
        <taxon>Bacillati</taxon>
        <taxon>Actinomycetota</taxon>
        <taxon>Actinomycetes</taxon>
        <taxon>Micrococcales</taxon>
        <taxon>Micrococcaceae</taxon>
        <taxon>Rothia</taxon>
    </lineage>
</organism>
<dbReference type="AlphaFoldDB" id="A0A2A8D4J3"/>
<protein>
    <submittedName>
        <fullName evidence="5">Class E sortase</fullName>
    </submittedName>
</protein>
<dbReference type="Proteomes" id="UP000219947">
    <property type="component" value="Unassembled WGS sequence"/>
</dbReference>
<feature type="transmembrane region" description="Helical" evidence="4">
    <location>
        <begin position="21"/>
        <end position="47"/>
    </location>
</feature>
<dbReference type="GO" id="GO:0016787">
    <property type="term" value="F:hydrolase activity"/>
    <property type="evidence" value="ECO:0007669"/>
    <property type="project" value="UniProtKB-KW"/>
</dbReference>
<sequence>MAHASAKAHQAVQPHKSILRWTIQITGELLITVGLVLLLFVVWQLWWTNIDANRSQSQAVDSLTHEFSSAAPVEQWDPQNPPEPEPEPEHGKGFGVVYIPRFGADYQRPAAQGTSADVIDTLGLGHYDGTAMPGGVGNFALAGHRQTRGAVLDYIDQLQVGDHIYVRTKDGYYTYTVYEHVIVQPDNIEVIEPVPSKPGQEPTERIMTLTTCHPRYGDTERYIVHARFESWQPNSAGAPAEIAQAAQNPA</sequence>
<dbReference type="InterPro" id="IPR005754">
    <property type="entry name" value="Sortase"/>
</dbReference>
<dbReference type="Pfam" id="PF04203">
    <property type="entry name" value="Sortase"/>
    <property type="match status" value="1"/>
</dbReference>
<dbReference type="InterPro" id="IPR053465">
    <property type="entry name" value="Sortase_Class_E"/>
</dbReference>
<feature type="active site" description="Acyl-thioester intermediate" evidence="2">
    <location>
        <position position="212"/>
    </location>
</feature>
<evidence type="ECO:0000256" key="4">
    <source>
        <dbReference type="SAM" id="Phobius"/>
    </source>
</evidence>
<dbReference type="EMBL" id="PDEV01000003">
    <property type="protein sequence ID" value="PEN15849.1"/>
    <property type="molecule type" value="Genomic_DNA"/>
</dbReference>
<feature type="region of interest" description="Disordered" evidence="3">
    <location>
        <begin position="70"/>
        <end position="92"/>
    </location>
</feature>
<gene>
    <name evidence="5" type="ORF">CRM92_07020</name>
</gene>
<dbReference type="NCBIfam" id="TIGR01076">
    <property type="entry name" value="sortase_fam"/>
    <property type="match status" value="1"/>
</dbReference>
<keyword evidence="4" id="KW-1133">Transmembrane helix</keyword>
<dbReference type="RefSeq" id="WP_098042750.1">
    <property type="nucleotide sequence ID" value="NZ_CAURLQ010000025.1"/>
</dbReference>
<keyword evidence="6" id="KW-1185">Reference proteome</keyword>
<keyword evidence="4" id="KW-0812">Transmembrane</keyword>
<dbReference type="NCBIfam" id="NF033747">
    <property type="entry name" value="class_E_sortase"/>
    <property type="match status" value="1"/>
</dbReference>
<feature type="active site" description="Proton donor/acceptor" evidence="2">
    <location>
        <position position="144"/>
    </location>
</feature>
<dbReference type="InterPro" id="IPR042003">
    <property type="entry name" value="Sortase_E"/>
</dbReference>
<keyword evidence="4" id="KW-0472">Membrane</keyword>
<proteinExistence type="predicted"/>
<dbReference type="Gene3D" id="2.40.260.10">
    <property type="entry name" value="Sortase"/>
    <property type="match status" value="1"/>
</dbReference>
<reference evidence="5" key="1">
    <citation type="submission" date="2017-10" db="EMBL/GenBank/DDBJ databases">
        <title>Kefir isolates.</title>
        <authorList>
            <person name="Kim Y."/>
            <person name="Blasche S."/>
        </authorList>
    </citation>
    <scope>NUCLEOTIDE SEQUENCE [LARGE SCALE GENOMIC DNA]</scope>
    <source>
        <strain evidence="5">OG2-2</strain>
    </source>
</reference>
<evidence type="ECO:0000256" key="2">
    <source>
        <dbReference type="PIRSR" id="PIRSR605754-1"/>
    </source>
</evidence>
<evidence type="ECO:0000313" key="5">
    <source>
        <dbReference type="EMBL" id="PEN15849.1"/>
    </source>
</evidence>
<dbReference type="CDD" id="cd05830">
    <property type="entry name" value="Sortase_E"/>
    <property type="match status" value="1"/>
</dbReference>
<comment type="caution">
    <text evidence="5">The sequence shown here is derived from an EMBL/GenBank/DDBJ whole genome shotgun (WGS) entry which is preliminary data.</text>
</comment>
<evidence type="ECO:0000313" key="6">
    <source>
        <dbReference type="Proteomes" id="UP000219947"/>
    </source>
</evidence>
<name>A0A2A8D4J3_9MICC</name>
<keyword evidence="1" id="KW-0378">Hydrolase</keyword>
<evidence type="ECO:0000256" key="3">
    <source>
        <dbReference type="SAM" id="MobiDB-lite"/>
    </source>
</evidence>
<accession>A0A2A8D4J3</accession>
<dbReference type="InterPro" id="IPR023365">
    <property type="entry name" value="Sortase_dom-sf"/>
</dbReference>